<dbReference type="Pfam" id="PF05199">
    <property type="entry name" value="GMC_oxred_C"/>
    <property type="match status" value="1"/>
</dbReference>
<evidence type="ECO:0000256" key="4">
    <source>
        <dbReference type="ARBA" id="ARBA00022827"/>
    </source>
</evidence>
<dbReference type="Gene3D" id="3.50.50.60">
    <property type="entry name" value="FAD/NAD(P)-binding domain"/>
    <property type="match status" value="1"/>
</dbReference>
<accession>A0AAV5A9E1</accession>
<feature type="active site" description="Proton acceptor" evidence="5">
    <location>
        <position position="601"/>
    </location>
</feature>
<reference evidence="7" key="1">
    <citation type="submission" date="2021-10" db="EMBL/GenBank/DDBJ databases">
        <title>De novo Genome Assembly of Clathrus columnatus (Basidiomycota, Fungi) Using Illumina and Nanopore Sequence Data.</title>
        <authorList>
            <person name="Ogiso-Tanaka E."/>
            <person name="Itagaki H."/>
            <person name="Hosoya T."/>
            <person name="Hosaka K."/>
        </authorList>
    </citation>
    <scope>NUCLEOTIDE SEQUENCE</scope>
    <source>
        <strain evidence="7">MO-923</strain>
    </source>
</reference>
<gene>
    <name evidence="7" type="ORF">Clacol_004012</name>
</gene>
<evidence type="ECO:0000256" key="2">
    <source>
        <dbReference type="ARBA" id="ARBA00010790"/>
    </source>
</evidence>
<comment type="cofactor">
    <cofactor evidence="1">
        <name>FAD</name>
        <dbReference type="ChEBI" id="CHEBI:57692"/>
    </cofactor>
</comment>
<feature type="active site" description="Proton donor" evidence="5">
    <location>
        <position position="558"/>
    </location>
</feature>
<dbReference type="InterPro" id="IPR012132">
    <property type="entry name" value="GMC_OxRdtase"/>
</dbReference>
<dbReference type="PROSITE" id="PS00624">
    <property type="entry name" value="GMC_OXRED_2"/>
    <property type="match status" value="1"/>
</dbReference>
<dbReference type="SUPFAM" id="SSF54373">
    <property type="entry name" value="FAD-linked reductases, C-terminal domain"/>
    <property type="match status" value="1"/>
</dbReference>
<dbReference type="InterPro" id="IPR007867">
    <property type="entry name" value="GMC_OxRtase_C"/>
</dbReference>
<evidence type="ECO:0000313" key="8">
    <source>
        <dbReference type="Proteomes" id="UP001050691"/>
    </source>
</evidence>
<protein>
    <recommendedName>
        <fullName evidence="6">Glucose-methanol-choline oxidoreductase N-terminal domain-containing protein</fullName>
    </recommendedName>
</protein>
<dbReference type="PIRSF" id="PIRSF000137">
    <property type="entry name" value="Alcohol_oxidase"/>
    <property type="match status" value="1"/>
</dbReference>
<name>A0AAV5A9E1_9AGAM</name>
<sequence>MKSPRTTGIIDTPDILAQRIDDNSKHTNIESINFEYDVVIVGGGTAGCVLASRLSENPELRILMVEAGGSSRDVLMSQIPAVFPKLFGSQNDYGLFTEPQPFAQDARKYWPRAKALGGCSTMNAMIFHSGAPSDFDEWSKTGLDGAEEWSYQALRKYFLKFEKYNPDPDYPGVDPNERGRDGPVNVGHFGYLTEASKKLFQACVNLGIPLNPDVNSPTRGTLGVTKFFTWNVYWLSVTYIDKTKTRVTAESSYLTPDVLQRPNLFTAVYSTATRIIFDGKDGQKHAIGLDFAHKNGNVTTTYRVRVKKELILAAGAVHSPHLLMISGVGPQNELEKHGIPVIHNLPGVGSNLQDHLVATIALSLKAGHSLQYLLGISLVDKVWSIIDLLRWKWFKSGSLTTNTVESAAFVRCDDSQLFEPDNYQIQDETSGSDAPDLEILMLPIGFAGIGLTGLCGNIPYPSMTFGAVGLRPQSRGKISLKSSNPFDPPIIDPHYLEKHNDVAVLVRGIRLMMKVVQTEPLASALEKHDHPLFDHDLHKSSDEELESEVRKRIFTLFHPTSTCRMAKLEDEGVVDARLKVHGLDNVRVVDASIFTRIPAGHTTAVVYAVAEKAADIIKQSLA</sequence>
<dbReference type="Gene3D" id="3.30.560.10">
    <property type="entry name" value="Glucose Oxidase, domain 3"/>
    <property type="match status" value="1"/>
</dbReference>
<dbReference type="SUPFAM" id="SSF51905">
    <property type="entry name" value="FAD/NAD(P)-binding domain"/>
    <property type="match status" value="1"/>
</dbReference>
<organism evidence="7 8">
    <name type="scientific">Clathrus columnatus</name>
    <dbReference type="NCBI Taxonomy" id="1419009"/>
    <lineage>
        <taxon>Eukaryota</taxon>
        <taxon>Fungi</taxon>
        <taxon>Dikarya</taxon>
        <taxon>Basidiomycota</taxon>
        <taxon>Agaricomycotina</taxon>
        <taxon>Agaricomycetes</taxon>
        <taxon>Phallomycetidae</taxon>
        <taxon>Phallales</taxon>
        <taxon>Clathraceae</taxon>
        <taxon>Clathrus</taxon>
    </lineage>
</organism>
<dbReference type="GO" id="GO:0050660">
    <property type="term" value="F:flavin adenine dinucleotide binding"/>
    <property type="evidence" value="ECO:0007669"/>
    <property type="project" value="InterPro"/>
</dbReference>
<dbReference type="EMBL" id="BPWL01000004">
    <property type="protein sequence ID" value="GJJ09788.1"/>
    <property type="molecule type" value="Genomic_DNA"/>
</dbReference>
<keyword evidence="8" id="KW-1185">Reference proteome</keyword>
<evidence type="ECO:0000256" key="5">
    <source>
        <dbReference type="PIRSR" id="PIRSR000137-1"/>
    </source>
</evidence>
<dbReference type="Pfam" id="PF00732">
    <property type="entry name" value="GMC_oxred_N"/>
    <property type="match status" value="1"/>
</dbReference>
<dbReference type="InterPro" id="IPR036188">
    <property type="entry name" value="FAD/NAD-bd_sf"/>
</dbReference>
<dbReference type="PANTHER" id="PTHR11552:SF147">
    <property type="entry name" value="CHOLINE DEHYDROGENASE, MITOCHONDRIAL"/>
    <property type="match status" value="1"/>
</dbReference>
<keyword evidence="4" id="KW-0274">FAD</keyword>
<dbReference type="Proteomes" id="UP001050691">
    <property type="component" value="Unassembled WGS sequence"/>
</dbReference>
<dbReference type="PANTHER" id="PTHR11552">
    <property type="entry name" value="GLUCOSE-METHANOL-CHOLINE GMC OXIDOREDUCTASE"/>
    <property type="match status" value="1"/>
</dbReference>
<proteinExistence type="inferred from homology"/>
<evidence type="ECO:0000256" key="1">
    <source>
        <dbReference type="ARBA" id="ARBA00001974"/>
    </source>
</evidence>
<comment type="caution">
    <text evidence="7">The sequence shown here is derived from an EMBL/GenBank/DDBJ whole genome shotgun (WGS) entry which is preliminary data.</text>
</comment>
<evidence type="ECO:0000313" key="7">
    <source>
        <dbReference type="EMBL" id="GJJ09788.1"/>
    </source>
</evidence>
<dbReference type="InterPro" id="IPR000172">
    <property type="entry name" value="GMC_OxRdtase_N"/>
</dbReference>
<dbReference type="AlphaFoldDB" id="A0AAV5A9E1"/>
<feature type="domain" description="Glucose-methanol-choline oxidoreductase N-terminal" evidence="6">
    <location>
        <begin position="315"/>
        <end position="329"/>
    </location>
</feature>
<keyword evidence="3" id="KW-0285">Flavoprotein</keyword>
<evidence type="ECO:0000256" key="3">
    <source>
        <dbReference type="ARBA" id="ARBA00022630"/>
    </source>
</evidence>
<comment type="similarity">
    <text evidence="2">Belongs to the GMC oxidoreductase family.</text>
</comment>
<evidence type="ECO:0000259" key="6">
    <source>
        <dbReference type="PROSITE" id="PS00624"/>
    </source>
</evidence>
<dbReference type="GO" id="GO:0016614">
    <property type="term" value="F:oxidoreductase activity, acting on CH-OH group of donors"/>
    <property type="evidence" value="ECO:0007669"/>
    <property type="project" value="InterPro"/>
</dbReference>